<evidence type="ECO:0000313" key="1">
    <source>
        <dbReference type="EMBL" id="MYM58727.1"/>
    </source>
</evidence>
<dbReference type="AlphaFoldDB" id="A0A6L8LRR3"/>
<accession>A0A6L8LRR3</accession>
<proteinExistence type="predicted"/>
<comment type="caution">
    <text evidence="1">The sequence shown here is derived from an EMBL/GenBank/DDBJ whole genome shotgun (WGS) entry which is preliminary data.</text>
</comment>
<keyword evidence="3" id="KW-1185">Reference proteome</keyword>
<sequence>MKNLFVYILSFLISFYPVQYAWSNPVAAVVTLASNPVVRSVASDIMVGVIARGFSANEPYYKTNGTVTKTKYKNFLKGNAGKYSAMTSLLTAAGFLVLDGVLSKPESIAEGDVLPEKGVAWSIRSQNGATITEAAWSVVSDLDYIAEIEVLPYKYDPSREDLRTVNYKIHNGNYWFGSGDTATRTNCQYVHDTVSTCQPDFKPSPPSRPATEQEIDSEFFSYVENLSNTEKLKLFSPDSGTTIYPELIPEIDPLAPPKLPNGSPLPSQGDELWTYADWINRGVAQQSNPDADYYVPPVNWSIAYHLANSVADGDSKVISLNTGESPVPVPNPGTGTDTSPTVISGVVEVSNLGGIESRIDTTNQTLESIHSVLSENFTQTKTLETNVSLDGVDSFWERRYKDGIVGVFNKNLEILKKGELYQWVSGFSISGSARKPHFEICLEPTEYYDVDCIDLDFPDHVWTFLRAAMMLGAAIYCRKLIIG</sequence>
<organism evidence="1 3">
    <name type="scientific">Vibrio tetraodonis subsp. pristinus</name>
    <dbReference type="NCBI Taxonomy" id="2695891"/>
    <lineage>
        <taxon>Bacteria</taxon>
        <taxon>Pseudomonadati</taxon>
        <taxon>Pseudomonadota</taxon>
        <taxon>Gammaproteobacteria</taxon>
        <taxon>Vibrionales</taxon>
        <taxon>Vibrionaceae</taxon>
        <taxon>Vibrio</taxon>
    </lineage>
</organism>
<dbReference type="Proteomes" id="UP000478571">
    <property type="component" value="Unassembled WGS sequence"/>
</dbReference>
<name>A0A6L8LRR3_9VIBR</name>
<dbReference type="EMBL" id="WWEU01000002">
    <property type="protein sequence ID" value="MYM58727.1"/>
    <property type="molecule type" value="Genomic_DNA"/>
</dbReference>
<evidence type="ECO:0000313" key="2">
    <source>
        <dbReference type="EMBL" id="MYM58738.1"/>
    </source>
</evidence>
<dbReference type="EMBL" id="WWEU01000002">
    <property type="protein sequence ID" value="MYM58738.1"/>
    <property type="molecule type" value="Genomic_DNA"/>
</dbReference>
<evidence type="ECO:0000313" key="3">
    <source>
        <dbReference type="Proteomes" id="UP000478571"/>
    </source>
</evidence>
<gene>
    <name evidence="1" type="ORF">GTG28_05780</name>
    <name evidence="2" type="ORF">GTG28_05840</name>
</gene>
<dbReference type="RefSeq" id="WP_160927896.1">
    <property type="nucleotide sequence ID" value="NZ_WWEU01000002.1"/>
</dbReference>
<protein>
    <submittedName>
        <fullName evidence="1">Uncharacterized protein</fullName>
    </submittedName>
</protein>
<reference evidence="1 3" key="1">
    <citation type="submission" date="2020-01" db="EMBL/GenBank/DDBJ databases">
        <title>Draft Genome Sequence of Vibrio sp. strain OCN044, Isolated from a Healthy Coral at Palmyra Atoll.</title>
        <authorList>
            <person name="Videau P."/>
            <person name="Loughran R."/>
            <person name="Esquivel A."/>
            <person name="Deadmond M."/>
            <person name="Paddock B.E."/>
            <person name="Saw J.H."/>
            <person name="Ushijima B."/>
        </authorList>
    </citation>
    <scope>NUCLEOTIDE SEQUENCE [LARGE SCALE GENOMIC DNA]</scope>
    <source>
        <strain evidence="1 3">OCN044</strain>
    </source>
</reference>